<name>A0A0F9R0Y7_9ZZZZ</name>
<dbReference type="AlphaFoldDB" id="A0A0F9R0Y7"/>
<organism evidence="1">
    <name type="scientific">marine sediment metagenome</name>
    <dbReference type="NCBI Taxonomy" id="412755"/>
    <lineage>
        <taxon>unclassified sequences</taxon>
        <taxon>metagenomes</taxon>
        <taxon>ecological metagenomes</taxon>
    </lineage>
</organism>
<dbReference type="EMBL" id="LAZR01001124">
    <property type="protein sequence ID" value="KKN50260.1"/>
    <property type="molecule type" value="Genomic_DNA"/>
</dbReference>
<proteinExistence type="predicted"/>
<evidence type="ECO:0008006" key="2">
    <source>
        <dbReference type="Google" id="ProtNLM"/>
    </source>
</evidence>
<reference evidence="1" key="1">
    <citation type="journal article" date="2015" name="Nature">
        <title>Complex archaea that bridge the gap between prokaryotes and eukaryotes.</title>
        <authorList>
            <person name="Spang A."/>
            <person name="Saw J.H."/>
            <person name="Jorgensen S.L."/>
            <person name="Zaremba-Niedzwiedzka K."/>
            <person name="Martijn J."/>
            <person name="Lind A.E."/>
            <person name="van Eijk R."/>
            <person name="Schleper C."/>
            <person name="Guy L."/>
            <person name="Ettema T.J."/>
        </authorList>
    </citation>
    <scope>NUCLEOTIDE SEQUENCE</scope>
</reference>
<sequence length="218" mass="25808">MKIEYEPYHIGSKIKFYVDKITLISKLQNYYNGKFEDYEVNPNPFNRESFLIPTITILSNDIDKIFIQVNLSGNALNIIGNEPKTVYKAFETLLESLHEVGYDLKSTFSFYEIITNIILTLEIEINPKDIFKKITLPKFTQIHNISDIMVNQIKFSNRFTLAESEERFEMEIYPNLTNPEHSIRLRILNRKLDPDKIKEVHNNIEDFIKDFYQKLLKD</sequence>
<comment type="caution">
    <text evidence="1">The sequence shown here is derived from an EMBL/GenBank/DDBJ whole genome shotgun (WGS) entry which is preliminary data.</text>
</comment>
<protein>
    <recommendedName>
        <fullName evidence="2">TIGR04255 family protein</fullName>
    </recommendedName>
</protein>
<gene>
    <name evidence="1" type="ORF">LCGC14_0634520</name>
</gene>
<accession>A0A0F9R0Y7</accession>
<evidence type="ECO:0000313" key="1">
    <source>
        <dbReference type="EMBL" id="KKN50260.1"/>
    </source>
</evidence>